<reference evidence="4" key="1">
    <citation type="submission" date="2020-10" db="EMBL/GenBank/DDBJ databases">
        <authorList>
            <person name="Gilroy R."/>
        </authorList>
    </citation>
    <scope>NUCLEOTIDE SEQUENCE</scope>
    <source>
        <strain evidence="4">13766</strain>
    </source>
</reference>
<accession>A0A9D1K6C9</accession>
<reference evidence="4" key="2">
    <citation type="journal article" date="2021" name="PeerJ">
        <title>Extensive microbial diversity within the chicken gut microbiome revealed by metagenomics and culture.</title>
        <authorList>
            <person name="Gilroy R."/>
            <person name="Ravi A."/>
            <person name="Getino M."/>
            <person name="Pursley I."/>
            <person name="Horton D.L."/>
            <person name="Alikhan N.F."/>
            <person name="Baker D."/>
            <person name="Gharbi K."/>
            <person name="Hall N."/>
            <person name="Watson M."/>
            <person name="Adriaenssens E.M."/>
            <person name="Foster-Nyarko E."/>
            <person name="Jarju S."/>
            <person name="Secka A."/>
            <person name="Antonio M."/>
            <person name="Oren A."/>
            <person name="Chaudhuri R.R."/>
            <person name="La Ragione R."/>
            <person name="Hildebrand F."/>
            <person name="Pallen M.J."/>
        </authorList>
    </citation>
    <scope>NUCLEOTIDE SEQUENCE</scope>
    <source>
        <strain evidence="4">13766</strain>
    </source>
</reference>
<dbReference type="EMBL" id="DVJN01000039">
    <property type="protein sequence ID" value="HIS91783.1"/>
    <property type="molecule type" value="Genomic_DNA"/>
</dbReference>
<evidence type="ECO:0000256" key="1">
    <source>
        <dbReference type="ARBA" id="ARBA00009670"/>
    </source>
</evidence>
<dbReference type="PANTHER" id="PTHR10566:SF113">
    <property type="entry name" value="PROTEIN ACTIVITY OF BC1 COMPLEX KINASE 7, CHLOROPLASTIC"/>
    <property type="match status" value="1"/>
</dbReference>
<comment type="caution">
    <text evidence="4">The sequence shown here is derived from an EMBL/GenBank/DDBJ whole genome shotgun (WGS) entry which is preliminary data.</text>
</comment>
<keyword evidence="2" id="KW-1133">Transmembrane helix</keyword>
<dbReference type="CDD" id="cd05121">
    <property type="entry name" value="ABC1_ADCK3-like"/>
    <property type="match status" value="1"/>
</dbReference>
<comment type="similarity">
    <text evidence="1">Belongs to the protein kinase superfamily. ADCK protein kinase family.</text>
</comment>
<evidence type="ECO:0000259" key="3">
    <source>
        <dbReference type="Pfam" id="PF03109"/>
    </source>
</evidence>
<dbReference type="InterPro" id="IPR050154">
    <property type="entry name" value="UbiB_kinase"/>
</dbReference>
<keyword evidence="4" id="KW-0418">Kinase</keyword>
<keyword evidence="2" id="KW-0812">Transmembrane</keyword>
<keyword evidence="2" id="KW-0472">Membrane</keyword>
<evidence type="ECO:0000313" key="4">
    <source>
        <dbReference type="EMBL" id="HIS91783.1"/>
    </source>
</evidence>
<dbReference type="GO" id="GO:0016301">
    <property type="term" value="F:kinase activity"/>
    <property type="evidence" value="ECO:0007669"/>
    <property type="project" value="UniProtKB-KW"/>
</dbReference>
<organism evidence="4 5">
    <name type="scientific">Candidatus Alectryocaccomicrobium excrementavium</name>
    <dbReference type="NCBI Taxonomy" id="2840668"/>
    <lineage>
        <taxon>Bacteria</taxon>
        <taxon>Bacillati</taxon>
        <taxon>Bacillota</taxon>
        <taxon>Clostridia</taxon>
        <taxon>Candidatus Alectryocaccomicrobium</taxon>
    </lineage>
</organism>
<evidence type="ECO:0000256" key="2">
    <source>
        <dbReference type="SAM" id="Phobius"/>
    </source>
</evidence>
<protein>
    <submittedName>
        <fullName evidence="4">AarF/ABC1/UbiB kinase family protein</fullName>
    </submittedName>
</protein>
<name>A0A9D1K6C9_9FIRM</name>
<feature type="transmembrane region" description="Helical" evidence="2">
    <location>
        <begin position="502"/>
        <end position="525"/>
    </location>
</feature>
<dbReference type="InterPro" id="IPR004147">
    <property type="entry name" value="ABC1_dom"/>
</dbReference>
<dbReference type="InterPro" id="IPR011009">
    <property type="entry name" value="Kinase-like_dom_sf"/>
</dbReference>
<feature type="transmembrane region" description="Helical" evidence="2">
    <location>
        <begin position="474"/>
        <end position="496"/>
    </location>
</feature>
<proteinExistence type="inferred from homology"/>
<keyword evidence="4" id="KW-0808">Transferase</keyword>
<dbReference type="PANTHER" id="PTHR10566">
    <property type="entry name" value="CHAPERONE-ACTIVITY OF BC1 COMPLEX CABC1 -RELATED"/>
    <property type="match status" value="1"/>
</dbReference>
<dbReference type="AlphaFoldDB" id="A0A9D1K6C9"/>
<sequence length="529" mass="57044">MAANNPLRGDAARLKEILSILRRRGAARGLTPEKLRLVLEDLGPTFMKIGQLLSLRSDMIPREYCQELAKLRTEAAPMPVAEVRAAVEKELGAPLPALFSVFEEAPLGSASIAQVHRATLRSGESVVVKVQRPGIYETMEQDIALLRRAAGIARLAAGTGDAIDFSMVLDELWAVSQQEMDFLREAANAEEFAQRNAGIVFVSCPKIYRAFTTRHVLTMEYIDGFSPDDLKALDCAGYDRAEIAAKLADNYIQQIVDDGFFHADPHPGNLRIRGGQIVWIDLGMMGRLSPRDQKLLGEAVRAIARHDVDGMRRVLLALGQPKGAVDHAQMNAEIDALLSRYAETDLETVSMPQLLDDVLALAKRHGIALPPGMSMLARGLSTIEGVVVALDPHFNIMRATAARISRGAFTQEAARKKLKSAAASVYDSLDKSLDLPALAADWLKAFNRGSAKLNLELSPSEGLARALLALGNRLILSLIALALLTGGALLCANGPAPFALGASVLGLVCVALGLCLSVGLMLSILRKRK</sequence>
<dbReference type="Proteomes" id="UP000824140">
    <property type="component" value="Unassembled WGS sequence"/>
</dbReference>
<feature type="domain" description="ABC1 atypical kinase-like" evidence="3">
    <location>
        <begin position="70"/>
        <end position="313"/>
    </location>
</feature>
<dbReference type="Pfam" id="PF03109">
    <property type="entry name" value="ABC1"/>
    <property type="match status" value="1"/>
</dbReference>
<gene>
    <name evidence="4" type="ORF">IAA84_02070</name>
</gene>
<evidence type="ECO:0000313" key="5">
    <source>
        <dbReference type="Proteomes" id="UP000824140"/>
    </source>
</evidence>
<dbReference type="SUPFAM" id="SSF56112">
    <property type="entry name" value="Protein kinase-like (PK-like)"/>
    <property type="match status" value="1"/>
</dbReference>